<evidence type="ECO:0000256" key="1">
    <source>
        <dbReference type="ARBA" id="ARBA00022553"/>
    </source>
</evidence>
<feature type="domain" description="Response regulatory" evidence="5">
    <location>
        <begin position="3"/>
        <end position="120"/>
    </location>
</feature>
<organism evidence="6 7">
    <name type="scientific">Aureimonas populi</name>
    <dbReference type="NCBI Taxonomy" id="1701758"/>
    <lineage>
        <taxon>Bacteria</taxon>
        <taxon>Pseudomonadati</taxon>
        <taxon>Pseudomonadota</taxon>
        <taxon>Alphaproteobacteria</taxon>
        <taxon>Hyphomicrobiales</taxon>
        <taxon>Aurantimonadaceae</taxon>
        <taxon>Aureimonas</taxon>
    </lineage>
</organism>
<dbReference type="RefSeq" id="WP_209735973.1">
    <property type="nucleotide sequence ID" value="NZ_CP072611.1"/>
</dbReference>
<name>A0ABW5CHU6_9HYPH</name>
<keyword evidence="3" id="KW-0804">Transcription</keyword>
<dbReference type="Gene3D" id="3.40.50.2300">
    <property type="match status" value="1"/>
</dbReference>
<keyword evidence="7" id="KW-1185">Reference proteome</keyword>
<dbReference type="Pfam" id="PF00072">
    <property type="entry name" value="Response_reg"/>
    <property type="match status" value="1"/>
</dbReference>
<dbReference type="Proteomes" id="UP001597371">
    <property type="component" value="Unassembled WGS sequence"/>
</dbReference>
<dbReference type="InterPro" id="IPR050595">
    <property type="entry name" value="Bact_response_regulator"/>
</dbReference>
<dbReference type="CDD" id="cd00156">
    <property type="entry name" value="REC"/>
    <property type="match status" value="1"/>
</dbReference>
<dbReference type="EMBL" id="JBHUIJ010000002">
    <property type="protein sequence ID" value="MFD2236097.1"/>
    <property type="molecule type" value="Genomic_DNA"/>
</dbReference>
<reference evidence="7" key="1">
    <citation type="journal article" date="2019" name="Int. J. Syst. Evol. Microbiol.">
        <title>The Global Catalogue of Microorganisms (GCM) 10K type strain sequencing project: providing services to taxonomists for standard genome sequencing and annotation.</title>
        <authorList>
            <consortium name="The Broad Institute Genomics Platform"/>
            <consortium name="The Broad Institute Genome Sequencing Center for Infectious Disease"/>
            <person name="Wu L."/>
            <person name="Ma J."/>
        </authorList>
    </citation>
    <scope>NUCLEOTIDE SEQUENCE [LARGE SCALE GENOMIC DNA]</scope>
    <source>
        <strain evidence="7">ZS-35-S2</strain>
    </source>
</reference>
<dbReference type="PANTHER" id="PTHR44591">
    <property type="entry name" value="STRESS RESPONSE REGULATOR PROTEIN 1"/>
    <property type="match status" value="1"/>
</dbReference>
<gene>
    <name evidence="6" type="ORF">ACFSKQ_01300</name>
</gene>
<dbReference type="InterPro" id="IPR001789">
    <property type="entry name" value="Sig_transdc_resp-reg_receiver"/>
</dbReference>
<keyword evidence="1" id="KW-0597">Phosphoprotein</keyword>
<keyword evidence="2" id="KW-0805">Transcription regulation</keyword>
<accession>A0ABW5CHU6</accession>
<protein>
    <submittedName>
        <fullName evidence="6">Response regulator</fullName>
    </submittedName>
</protein>
<evidence type="ECO:0000313" key="7">
    <source>
        <dbReference type="Proteomes" id="UP001597371"/>
    </source>
</evidence>
<dbReference type="PANTHER" id="PTHR44591:SF3">
    <property type="entry name" value="RESPONSE REGULATORY DOMAIN-CONTAINING PROTEIN"/>
    <property type="match status" value="1"/>
</dbReference>
<dbReference type="SUPFAM" id="SSF52172">
    <property type="entry name" value="CheY-like"/>
    <property type="match status" value="1"/>
</dbReference>
<sequence length="127" mass="13822">MQTCLVIDESPVVRKIAWRILSLSGYRPETAGNIEEAEKVLADLEHLDIAIVSATLPDEPVEAAIRRLKAHPHAAGCVVLASLVEANLGLMTRSKRAGAAGFTYRPFDRESLAGWLKPYSQARSEPA</sequence>
<evidence type="ECO:0000313" key="6">
    <source>
        <dbReference type="EMBL" id="MFD2236097.1"/>
    </source>
</evidence>
<evidence type="ECO:0000259" key="5">
    <source>
        <dbReference type="PROSITE" id="PS50110"/>
    </source>
</evidence>
<dbReference type="InterPro" id="IPR011006">
    <property type="entry name" value="CheY-like_superfamily"/>
</dbReference>
<dbReference type="PROSITE" id="PS50110">
    <property type="entry name" value="RESPONSE_REGULATORY"/>
    <property type="match status" value="1"/>
</dbReference>
<comment type="caution">
    <text evidence="6">The sequence shown here is derived from an EMBL/GenBank/DDBJ whole genome shotgun (WGS) entry which is preliminary data.</text>
</comment>
<comment type="caution">
    <text evidence="4">Lacks conserved residue(s) required for the propagation of feature annotation.</text>
</comment>
<proteinExistence type="predicted"/>
<evidence type="ECO:0000256" key="2">
    <source>
        <dbReference type="ARBA" id="ARBA00023015"/>
    </source>
</evidence>
<evidence type="ECO:0000256" key="3">
    <source>
        <dbReference type="ARBA" id="ARBA00023163"/>
    </source>
</evidence>
<evidence type="ECO:0000256" key="4">
    <source>
        <dbReference type="PROSITE-ProRule" id="PRU00169"/>
    </source>
</evidence>